<dbReference type="RefSeq" id="WP_092592644.1">
    <property type="nucleotide sequence ID" value="NZ_FMWL01000019.1"/>
</dbReference>
<evidence type="ECO:0000256" key="3">
    <source>
        <dbReference type="ARBA" id="ARBA00023163"/>
    </source>
</evidence>
<sequence>MITPAKKQNLYEEVSRQIIKMISEGVWKPEDKILGEVELSRQFEVSRNSIRESIKALELVGILESRTGIGTFVSKNAMTNINNMDLSNLIEWESSLVELLEARLIIEPGLTYLAVKNATAEDIKALEVIIASGKKALEEKNYTFDLGFKFHTYVFNMSRNRILINLMESITDSLIVTRGKVFYQHLNEYILNSELDEHEAILTCIKNKDAVTAKNLMHRHIENSLNMVKSSDAYDESEL</sequence>
<evidence type="ECO:0000256" key="1">
    <source>
        <dbReference type="ARBA" id="ARBA00023015"/>
    </source>
</evidence>
<protein>
    <submittedName>
        <fullName evidence="5">Regulatory protein, gntR family</fullName>
    </submittedName>
</protein>
<accession>A0A1G5S761</accession>
<dbReference type="CDD" id="cd07377">
    <property type="entry name" value="WHTH_GntR"/>
    <property type="match status" value="1"/>
</dbReference>
<dbReference type="OrthoDB" id="9799482at2"/>
<proteinExistence type="predicted"/>
<reference evidence="5 6" key="1">
    <citation type="submission" date="2016-10" db="EMBL/GenBank/DDBJ databases">
        <authorList>
            <person name="de Groot N.N."/>
        </authorList>
    </citation>
    <scope>NUCLEOTIDE SEQUENCE [LARGE SCALE GENOMIC DNA]</scope>
    <source>
        <strain evidence="5 6">DSM 2784</strain>
    </source>
</reference>
<dbReference type="InterPro" id="IPR000524">
    <property type="entry name" value="Tscrpt_reg_HTH_GntR"/>
</dbReference>
<keyword evidence="2" id="KW-0238">DNA-binding</keyword>
<evidence type="ECO:0000256" key="2">
    <source>
        <dbReference type="ARBA" id="ARBA00023125"/>
    </source>
</evidence>
<keyword evidence="3" id="KW-0804">Transcription</keyword>
<dbReference type="Gene3D" id="1.20.120.530">
    <property type="entry name" value="GntR ligand-binding domain-like"/>
    <property type="match status" value="1"/>
</dbReference>
<dbReference type="InterPro" id="IPR011711">
    <property type="entry name" value="GntR_C"/>
</dbReference>
<dbReference type="Gene3D" id="1.10.10.10">
    <property type="entry name" value="Winged helix-like DNA-binding domain superfamily/Winged helix DNA-binding domain"/>
    <property type="match status" value="1"/>
</dbReference>
<dbReference type="InterPro" id="IPR036390">
    <property type="entry name" value="WH_DNA-bd_sf"/>
</dbReference>
<dbReference type="Pfam" id="PF07729">
    <property type="entry name" value="FCD"/>
    <property type="match status" value="1"/>
</dbReference>
<dbReference type="PANTHER" id="PTHR43537">
    <property type="entry name" value="TRANSCRIPTIONAL REGULATOR, GNTR FAMILY"/>
    <property type="match status" value="1"/>
</dbReference>
<dbReference type="Proteomes" id="UP000199208">
    <property type="component" value="Unassembled WGS sequence"/>
</dbReference>
<dbReference type="PANTHER" id="PTHR43537:SF5">
    <property type="entry name" value="UXU OPERON TRANSCRIPTIONAL REGULATOR"/>
    <property type="match status" value="1"/>
</dbReference>
<evidence type="ECO:0000259" key="4">
    <source>
        <dbReference type="PROSITE" id="PS50949"/>
    </source>
</evidence>
<dbReference type="SUPFAM" id="SSF48008">
    <property type="entry name" value="GntR ligand-binding domain-like"/>
    <property type="match status" value="1"/>
</dbReference>
<dbReference type="SMART" id="SM00345">
    <property type="entry name" value="HTH_GNTR"/>
    <property type="match status" value="1"/>
</dbReference>
<dbReference type="PROSITE" id="PS50949">
    <property type="entry name" value="HTH_GNTR"/>
    <property type="match status" value="1"/>
</dbReference>
<keyword evidence="1" id="KW-0805">Transcription regulation</keyword>
<dbReference type="EMBL" id="FMWL01000019">
    <property type="protein sequence ID" value="SCZ81551.1"/>
    <property type="molecule type" value="Genomic_DNA"/>
</dbReference>
<dbReference type="Pfam" id="PF00392">
    <property type="entry name" value="GntR"/>
    <property type="match status" value="1"/>
</dbReference>
<dbReference type="STRING" id="1120920.SAMN03080599_02854"/>
<keyword evidence="6" id="KW-1185">Reference proteome</keyword>
<dbReference type="InterPro" id="IPR008920">
    <property type="entry name" value="TF_FadR/GntR_C"/>
</dbReference>
<name>A0A1G5S761_9FIRM</name>
<dbReference type="AlphaFoldDB" id="A0A1G5S761"/>
<dbReference type="SMART" id="SM00895">
    <property type="entry name" value="FCD"/>
    <property type="match status" value="1"/>
</dbReference>
<dbReference type="GO" id="GO:0003700">
    <property type="term" value="F:DNA-binding transcription factor activity"/>
    <property type="evidence" value="ECO:0007669"/>
    <property type="project" value="InterPro"/>
</dbReference>
<dbReference type="SUPFAM" id="SSF46785">
    <property type="entry name" value="Winged helix' DNA-binding domain"/>
    <property type="match status" value="1"/>
</dbReference>
<evidence type="ECO:0000313" key="6">
    <source>
        <dbReference type="Proteomes" id="UP000199208"/>
    </source>
</evidence>
<dbReference type="InterPro" id="IPR036388">
    <property type="entry name" value="WH-like_DNA-bd_sf"/>
</dbReference>
<gene>
    <name evidence="5" type="ORF">SAMN03080599_02854</name>
</gene>
<dbReference type="GO" id="GO:0003677">
    <property type="term" value="F:DNA binding"/>
    <property type="evidence" value="ECO:0007669"/>
    <property type="project" value="UniProtKB-KW"/>
</dbReference>
<organism evidence="5 6">
    <name type="scientific">Acidaminobacter hydrogenoformans DSM 2784</name>
    <dbReference type="NCBI Taxonomy" id="1120920"/>
    <lineage>
        <taxon>Bacteria</taxon>
        <taxon>Bacillati</taxon>
        <taxon>Bacillota</taxon>
        <taxon>Clostridia</taxon>
        <taxon>Peptostreptococcales</taxon>
        <taxon>Acidaminobacteraceae</taxon>
        <taxon>Acidaminobacter</taxon>
    </lineage>
</organism>
<evidence type="ECO:0000313" key="5">
    <source>
        <dbReference type="EMBL" id="SCZ81551.1"/>
    </source>
</evidence>
<feature type="domain" description="HTH gntR-type" evidence="4">
    <location>
        <begin position="8"/>
        <end position="76"/>
    </location>
</feature>